<name>A0A0V0SD38_9BILA</name>
<reference evidence="1 2" key="1">
    <citation type="submission" date="2015-01" db="EMBL/GenBank/DDBJ databases">
        <title>Evolution of Trichinella species and genotypes.</title>
        <authorList>
            <person name="Korhonen P.K."/>
            <person name="Edoardo P."/>
            <person name="Giuseppe L.R."/>
            <person name="Gasser R.B."/>
        </authorList>
    </citation>
    <scope>NUCLEOTIDE SEQUENCE [LARGE SCALE GENOMIC DNA]</scope>
    <source>
        <strain evidence="1">ISS37</strain>
    </source>
</reference>
<accession>A0A0V0SD38</accession>
<gene>
    <name evidence="1" type="ORF">T07_5952</name>
</gene>
<protein>
    <submittedName>
        <fullName evidence="1">Uncharacterized protein</fullName>
    </submittedName>
</protein>
<evidence type="ECO:0000313" key="2">
    <source>
        <dbReference type="Proteomes" id="UP000054630"/>
    </source>
</evidence>
<dbReference type="EMBL" id="JYDL01000017">
    <property type="protein sequence ID" value="KRX24531.1"/>
    <property type="molecule type" value="Genomic_DNA"/>
</dbReference>
<evidence type="ECO:0000313" key="1">
    <source>
        <dbReference type="EMBL" id="KRX24531.1"/>
    </source>
</evidence>
<dbReference type="AlphaFoldDB" id="A0A0V0SD38"/>
<proteinExistence type="predicted"/>
<keyword evidence="2" id="KW-1185">Reference proteome</keyword>
<sequence length="134" mass="15924">MNFIQQNTLLCDRFKEDSMQKRYDVPKTVHYMHVLFVMREGNLQRICFLTLDERSFGSFCNDDDENVPILLKLIGENENCLSLPASSLNEKDNAIYHTDKYTIYIDQLVSHYIWQRQYNIGKKQARMTKNGNKY</sequence>
<comment type="caution">
    <text evidence="1">The sequence shown here is derived from an EMBL/GenBank/DDBJ whole genome shotgun (WGS) entry which is preliminary data.</text>
</comment>
<organism evidence="1 2">
    <name type="scientific">Trichinella nelsoni</name>
    <dbReference type="NCBI Taxonomy" id="6336"/>
    <lineage>
        <taxon>Eukaryota</taxon>
        <taxon>Metazoa</taxon>
        <taxon>Ecdysozoa</taxon>
        <taxon>Nematoda</taxon>
        <taxon>Enoplea</taxon>
        <taxon>Dorylaimia</taxon>
        <taxon>Trichinellida</taxon>
        <taxon>Trichinellidae</taxon>
        <taxon>Trichinella</taxon>
    </lineage>
</organism>
<dbReference type="Proteomes" id="UP000054630">
    <property type="component" value="Unassembled WGS sequence"/>
</dbReference>